<reference evidence="2" key="1">
    <citation type="submission" date="2018-06" db="EMBL/GenBank/DDBJ databases">
        <authorList>
            <person name="Zhirakovskaya E."/>
        </authorList>
    </citation>
    <scope>NUCLEOTIDE SEQUENCE</scope>
</reference>
<feature type="transmembrane region" description="Helical" evidence="1">
    <location>
        <begin position="73"/>
        <end position="93"/>
    </location>
</feature>
<sequence length="325" mass="38535">MVMFMHYLTYKILVLYSTIAFINFYDFMDFLGVLFAGNDSPIALIFYIHILLLGYILVEARADWSLFPRYRNVLIYGISLILTIQAIIGLDIIRRYGPTNPEQVNRTDFLNDAILRNDLSEVKHLIAIGYKPFEFSIGNRNLFDDYKWFIPAYWPTNEEWEEWVNRENFWGNPTIFYFASVSGIKNIYRWKVIDLRQNYLHPREQKEFPVFDNRIFNYLLTLKPPRKILQNAISELIWQGNTTALQKILDYDKSLSPTLRNIDDSIKRCDVDISEILLGRYFKNLNKTADTYKLFHEEFDSYSNDFSPCTVSIRQYLESGEYVIP</sequence>
<proteinExistence type="predicted"/>
<dbReference type="EMBL" id="UOEJ01000017">
    <property type="protein sequence ID" value="VAV91079.1"/>
    <property type="molecule type" value="Genomic_DNA"/>
</dbReference>
<organism evidence="2">
    <name type="scientific">hydrothermal vent metagenome</name>
    <dbReference type="NCBI Taxonomy" id="652676"/>
    <lineage>
        <taxon>unclassified sequences</taxon>
        <taxon>metagenomes</taxon>
        <taxon>ecological metagenomes</taxon>
    </lineage>
</organism>
<gene>
    <name evidence="2" type="ORF">MNBD_ALPHA01-110</name>
</gene>
<keyword evidence="1" id="KW-1133">Transmembrane helix</keyword>
<dbReference type="AlphaFoldDB" id="A0A3B0RGC5"/>
<name>A0A3B0RGC5_9ZZZZ</name>
<keyword evidence="1" id="KW-0812">Transmembrane</keyword>
<keyword evidence="1" id="KW-0472">Membrane</keyword>
<feature type="transmembrane region" description="Helical" evidence="1">
    <location>
        <begin position="42"/>
        <end position="61"/>
    </location>
</feature>
<evidence type="ECO:0000256" key="1">
    <source>
        <dbReference type="SAM" id="Phobius"/>
    </source>
</evidence>
<accession>A0A3B0RGC5</accession>
<protein>
    <submittedName>
        <fullName evidence="2">Uncharacterized protein</fullName>
    </submittedName>
</protein>
<evidence type="ECO:0000313" key="2">
    <source>
        <dbReference type="EMBL" id="VAV91079.1"/>
    </source>
</evidence>
<feature type="transmembrane region" description="Helical" evidence="1">
    <location>
        <begin position="12"/>
        <end position="36"/>
    </location>
</feature>